<comment type="caution">
    <text evidence="1">The sequence shown here is derived from an EMBL/GenBank/DDBJ whole genome shotgun (WGS) entry which is preliminary data.</text>
</comment>
<dbReference type="EMBL" id="JBIRXV010000001">
    <property type="protein sequence ID" value="MFI2318855.1"/>
    <property type="molecule type" value="Genomic_DNA"/>
</dbReference>
<organism evidence="1 2">
    <name type="scientific">Nocardia beijingensis</name>
    <dbReference type="NCBI Taxonomy" id="95162"/>
    <lineage>
        <taxon>Bacteria</taxon>
        <taxon>Bacillati</taxon>
        <taxon>Actinomycetota</taxon>
        <taxon>Actinomycetes</taxon>
        <taxon>Mycobacteriales</taxon>
        <taxon>Nocardiaceae</taxon>
        <taxon>Nocardia</taxon>
    </lineage>
</organism>
<evidence type="ECO:0000313" key="1">
    <source>
        <dbReference type="EMBL" id="MFI2318855.1"/>
    </source>
</evidence>
<keyword evidence="2" id="KW-1185">Reference proteome</keyword>
<name>A0ABW7W783_9NOCA</name>
<evidence type="ECO:0000313" key="2">
    <source>
        <dbReference type="Proteomes" id="UP001611450"/>
    </source>
</evidence>
<accession>A0ABW7W783</accession>
<sequence>MSTVVQQLLTLAGVVLGAGATYTVTALTERAKWRRLLDTRWDDKRLAAYSEYANGLKKSLEVSYRLAATHGYPASTQPIDLDTGLQALAAAEADRTAKWEAVLLLGSPEAIAAARRWHKAAWMLRYVARGEATIEHDEYIRLYESMGRLRDEFYEATRADLGIKSGALPVSEGAWLPPGYRSLQGGGDNA</sequence>
<evidence type="ECO:0008006" key="3">
    <source>
        <dbReference type="Google" id="ProtNLM"/>
    </source>
</evidence>
<reference evidence="1 2" key="1">
    <citation type="submission" date="2024-10" db="EMBL/GenBank/DDBJ databases">
        <title>The Natural Products Discovery Center: Release of the First 8490 Sequenced Strains for Exploring Actinobacteria Biosynthetic Diversity.</title>
        <authorList>
            <person name="Kalkreuter E."/>
            <person name="Kautsar S.A."/>
            <person name="Yang D."/>
            <person name="Bader C.D."/>
            <person name="Teijaro C.N."/>
            <person name="Fluegel L."/>
            <person name="Davis C.M."/>
            <person name="Simpson J.R."/>
            <person name="Lauterbach L."/>
            <person name="Steele A.D."/>
            <person name="Gui C."/>
            <person name="Meng S."/>
            <person name="Li G."/>
            <person name="Viehrig K."/>
            <person name="Ye F."/>
            <person name="Su P."/>
            <person name="Kiefer A.F."/>
            <person name="Nichols A."/>
            <person name="Cepeda A.J."/>
            <person name="Yan W."/>
            <person name="Fan B."/>
            <person name="Jiang Y."/>
            <person name="Adhikari A."/>
            <person name="Zheng C.-J."/>
            <person name="Schuster L."/>
            <person name="Cowan T.M."/>
            <person name="Smanski M.J."/>
            <person name="Chevrette M.G."/>
            <person name="De Carvalho L.P.S."/>
            <person name="Shen B."/>
        </authorList>
    </citation>
    <scope>NUCLEOTIDE SEQUENCE [LARGE SCALE GENOMIC DNA]</scope>
    <source>
        <strain evidence="1 2">NPDC019626</strain>
    </source>
</reference>
<dbReference type="RefSeq" id="WP_396946249.1">
    <property type="nucleotide sequence ID" value="NZ_JBIRXV010000001.1"/>
</dbReference>
<protein>
    <recommendedName>
        <fullName evidence="3">DUF4760 domain-containing protein</fullName>
    </recommendedName>
</protein>
<dbReference type="Proteomes" id="UP001611450">
    <property type="component" value="Unassembled WGS sequence"/>
</dbReference>
<gene>
    <name evidence="1" type="ORF">ACH47G_00010</name>
</gene>
<proteinExistence type="predicted"/>